<gene>
    <name evidence="2" type="ordered locus">HFX_1801</name>
    <name evidence="3" type="ORF">BM92_00095</name>
    <name evidence="4" type="ORF">C439_01497</name>
    <name evidence="5" type="ORF">E6P09_12030</name>
</gene>
<dbReference type="KEGG" id="hme:HFX_1801"/>
<dbReference type="Proteomes" id="UP000027075">
    <property type="component" value="Chromosome"/>
</dbReference>
<accession>I3R5J5</accession>
<organism evidence="2 6">
    <name type="scientific">Haloferax mediterranei (strain ATCC 33500 / DSM 1411 / JCM 8866 / NBRC 14739 / NCIMB 2177 / R-4)</name>
    <name type="common">Halobacterium mediterranei</name>
    <dbReference type="NCBI Taxonomy" id="523841"/>
    <lineage>
        <taxon>Archaea</taxon>
        <taxon>Methanobacteriati</taxon>
        <taxon>Methanobacteriota</taxon>
        <taxon>Stenosarchaea group</taxon>
        <taxon>Halobacteria</taxon>
        <taxon>Halobacteriales</taxon>
        <taxon>Haloferacaceae</taxon>
        <taxon>Haloferax</taxon>
    </lineage>
</organism>
<name>I3R5J5_HALMT</name>
<dbReference type="PaxDb" id="523841-HFX_1801"/>
<dbReference type="Gene3D" id="3.20.20.80">
    <property type="entry name" value="Glycosidases"/>
    <property type="match status" value="1"/>
</dbReference>
<dbReference type="SUPFAM" id="SSF51445">
    <property type="entry name" value="(Trans)glycosidases"/>
    <property type="match status" value="1"/>
</dbReference>
<proteinExistence type="predicted"/>
<dbReference type="HOGENOM" id="CLU_327247_0_0_2"/>
<evidence type="ECO:0000313" key="6">
    <source>
        <dbReference type="Proteomes" id="UP000006469"/>
    </source>
</evidence>
<dbReference type="Proteomes" id="UP000299011">
    <property type="component" value="Chromosome"/>
</dbReference>
<dbReference type="Proteomes" id="UP000011603">
    <property type="component" value="Unassembled WGS sequence"/>
</dbReference>
<dbReference type="eggNOG" id="arCOG02276">
    <property type="taxonomic scope" value="Archaea"/>
</dbReference>
<dbReference type="GeneID" id="40157157"/>
<protein>
    <submittedName>
        <fullName evidence="2">Uncharacterized protein</fullName>
    </submittedName>
</protein>
<reference evidence="2" key="1">
    <citation type="journal article" date="2012" name="Appl. Environ. Microbiol.">
        <title>Identification of the haloarchaeal phasin (PhaP) that functions in polyhydroxyalkanoate accumulation and granule formation in Haloferax mediterranei.</title>
        <authorList>
            <person name="Cai S."/>
            <person name="Cai L."/>
            <person name="Liu H."/>
            <person name="Liu X."/>
            <person name="Han J."/>
            <person name="Zhou J."/>
            <person name="Xiang H."/>
        </authorList>
    </citation>
    <scope>NUCLEOTIDE SEQUENCE</scope>
    <source>
        <strain evidence="2">CGMCC 1.2087</strain>
    </source>
</reference>
<dbReference type="Proteomes" id="UP000006469">
    <property type="component" value="Chromosome"/>
</dbReference>
<reference evidence="4 7" key="3">
    <citation type="journal article" date="2014" name="PLoS Genet.">
        <title>Phylogenetically driven sequencing of extremely halophilic archaea reveals strategies for static and dynamic osmo-response.</title>
        <authorList>
            <person name="Becker E.A."/>
            <person name="Seitzer P.M."/>
            <person name="Tritt A."/>
            <person name="Larsen D."/>
            <person name="Krusor M."/>
            <person name="Yao A.I."/>
            <person name="Wu D."/>
            <person name="Madern D."/>
            <person name="Eisen J.A."/>
            <person name="Darling A.E."/>
            <person name="Facciotti M.T."/>
        </authorList>
    </citation>
    <scope>NUCLEOTIDE SEQUENCE [LARGE SCALE GENOMIC DNA]</scope>
    <source>
        <strain evidence="4">ATCC 33500</strain>
        <strain evidence="7">ATCC 33500 / DSM 1411 / JCM 8866 / NBRC 14739 / NCIMB 2177 / R-4</strain>
    </source>
</reference>
<reference evidence="5 9" key="6">
    <citation type="submission" date="2019-04" db="EMBL/GenBank/DDBJ databases">
        <title>Methylomes of two halophilic Archaea, Haloarcula marismortui and Haloferax mediterranei.</title>
        <authorList>
            <person name="DasSarma S."/>
            <person name="DasSarma P."/>
            <person name="DasSarma S."/>
            <person name="Fomenkov A."/>
            <person name="Vincze T."/>
            <person name="Anton B.P."/>
            <person name="Roberts R.J."/>
        </authorList>
    </citation>
    <scope>NUCLEOTIDE SEQUENCE [LARGE SCALE GENOMIC DNA]</scope>
    <source>
        <strain evidence="5">ATCC 33500</strain>
        <strain evidence="9">ATCC 33500 / DSM 1411 / JCM 8866 / NBRC 14739 / NCIMB 2177 / R-4</strain>
    </source>
</reference>
<feature type="compositionally biased region" description="Basic and acidic residues" evidence="1">
    <location>
        <begin position="334"/>
        <end position="344"/>
    </location>
</feature>
<dbReference type="EMBL" id="CP007551">
    <property type="protein sequence ID" value="AHZ21154.1"/>
    <property type="molecule type" value="Genomic_DNA"/>
</dbReference>
<evidence type="ECO:0000313" key="5">
    <source>
        <dbReference type="EMBL" id="QCQ75963.1"/>
    </source>
</evidence>
<dbReference type="OrthoDB" id="217324at2157"/>
<dbReference type="InterPro" id="IPR017853">
    <property type="entry name" value="GH"/>
</dbReference>
<evidence type="ECO:0000313" key="2">
    <source>
        <dbReference type="EMBL" id="AFK19505.1"/>
    </source>
</evidence>
<sequence length="879" mass="98528">MSSGYAPPTLLSDRTDDLVSWYETTVESHDDAFEAAKELATRLGAHVAPEDDTDTNTGADTDTNTGADTDTNTGADADTATVEFGFWTPEIVDADVPESAVELELLTSPADLDPGETDHREVSFRRDRVSVRRAGEYHWAVVGGVRTGTRGTLGSLYQLVYEDENGEEQTIQDPVSYSVPFGAFAPAEVYDVGVLDETRTDREYFEALGTEDERVSTTEDDGLPRIDPATSMLEIHPGTATERGSLAGLAEVYEDIAGKQRAGDALEPWERAFAGYDGIQVMPLEPLTENKEQHDFWSVKQGESANTSTSEASGGSSDEQRESADISTSEGSSDEQRESDDKLTVEVARPEIINWGYDIVVSAFSAPNPAILETGRPDELVDFIAACHDLPRPVKVVFDVALGHADNRGAELLNDRYILGPGMYGKHLDYTEPTARAVFLEMQRRKMDFGADGIRVDGAQDFTSYDPETGEMYHDDDFLAEMDRVTQEVAGTEYRPWMIYEDGRPWPRVDWELAASYRTLIEQHPHSFQWSPITFAHNTPALLTFWATKWWRVREVGEFGGNWLTGVANHDTVRRGTQIDPTVEFNQSPVNPYLGEDYPDTIDEAYDNAASSMLFHCFLPGVPMDFAHANMRAPWGFVRDTDLTWNVKVVSDESKFCYWQVRDEDFDDDRFFRRVKDLGFESNDKLLVWMNALSAAVEATDYDLDVMADMLSAMDQPLGDDLSAADLEAYSYAWMRDVHEFANLSHWHDEQDDERMKFRLETREFRHDRPWLLADLDEDDDYFSYRHPTDGTVLYYGFRHSPAGDEQLLFAANMEGVTVDTSPEYLAEDAAEDENAPEIPTDGWEPALVAPGAEESSSSTDPSAVELDNGEAIVWRREL</sequence>
<evidence type="ECO:0000313" key="9">
    <source>
        <dbReference type="Proteomes" id="UP000299011"/>
    </source>
</evidence>
<dbReference type="EMBL" id="CP001868">
    <property type="protein sequence ID" value="AFK19505.1"/>
    <property type="molecule type" value="Genomic_DNA"/>
</dbReference>
<evidence type="ECO:0000313" key="3">
    <source>
        <dbReference type="EMBL" id="AHZ21154.1"/>
    </source>
</evidence>
<reference evidence="2 6" key="2">
    <citation type="journal article" date="2012" name="J. Bacteriol.">
        <title>Complete genome sequence of the metabolically versatile halophilic archaeon Haloferax mediterranei, a poly(3-hydroxybutyrate-co-3-hydroxyvalerate) producer.</title>
        <authorList>
            <person name="Han J."/>
            <person name="Zhang F."/>
            <person name="Hou J."/>
            <person name="Liu X."/>
            <person name="Li M."/>
            <person name="Liu H."/>
            <person name="Cai L."/>
            <person name="Zhang B."/>
            <person name="Chen Y."/>
            <person name="Zhou J."/>
            <person name="Hu S."/>
            <person name="Xiang H."/>
        </authorList>
    </citation>
    <scope>NUCLEOTIDE SEQUENCE [LARGE SCALE GENOMIC DNA]</scope>
    <source>
        <strain evidence="6">ATCC 33500 / DSM 1411 / JCM 8866 / NBRC 14739 / NCIMB 2177 / R-4</strain>
        <strain evidence="2">CGMCC 1.2087</strain>
    </source>
</reference>
<dbReference type="EMBL" id="CP039139">
    <property type="protein sequence ID" value="QCQ75963.1"/>
    <property type="molecule type" value="Genomic_DNA"/>
</dbReference>
<dbReference type="PATRIC" id="fig|523841.21.peg.300"/>
<keyword evidence="7" id="KW-1185">Reference proteome</keyword>
<reference evidence="3 8" key="4">
    <citation type="submission" date="2014-04" db="EMBL/GenBank/DDBJ databases">
        <title>Transcriptional profiles of Haloferax mediterranei on the basis of nitrogen availability.</title>
        <authorList>
            <person name="Bautista V."/>
        </authorList>
    </citation>
    <scope>NUCLEOTIDE SEQUENCE [LARGE SCALE GENOMIC DNA]</scope>
    <source>
        <strain evidence="3">ATCC 33500</strain>
        <strain evidence="8">ATCC 33500 / DSM 1411 / JCM 8866 / NBRC 14739 / NCIMB 2177 / R-4</strain>
    </source>
</reference>
<evidence type="ECO:0000313" key="7">
    <source>
        <dbReference type="Proteomes" id="UP000011603"/>
    </source>
</evidence>
<dbReference type="STRING" id="523841.HFX_1801"/>
<evidence type="ECO:0000313" key="8">
    <source>
        <dbReference type="Proteomes" id="UP000027075"/>
    </source>
</evidence>
<feature type="region of interest" description="Disordered" evidence="1">
    <location>
        <begin position="301"/>
        <end position="344"/>
    </location>
</feature>
<feature type="compositionally biased region" description="Polar residues" evidence="1">
    <location>
        <begin position="301"/>
        <end position="317"/>
    </location>
</feature>
<evidence type="ECO:0000256" key="1">
    <source>
        <dbReference type="SAM" id="MobiDB-lite"/>
    </source>
</evidence>
<reference evidence="2" key="5">
    <citation type="submission" date="2014-05" db="EMBL/GenBank/DDBJ databases">
        <authorList>
            <person name="Wang L."/>
            <person name="Yang H."/>
            <person name="Xiang H."/>
        </authorList>
    </citation>
    <scope>NUCLEOTIDE SEQUENCE</scope>
    <source>
        <strain evidence="2">CGMCC 1.2087</strain>
    </source>
</reference>
<dbReference type="EMBL" id="AOLO01000002">
    <property type="protein sequence ID" value="EMA04308.1"/>
    <property type="molecule type" value="Genomic_DNA"/>
</dbReference>
<dbReference type="RefSeq" id="WP_004056523.1">
    <property type="nucleotide sequence ID" value="NC_017941.2"/>
</dbReference>
<evidence type="ECO:0000313" key="4">
    <source>
        <dbReference type="EMBL" id="EMA04308.1"/>
    </source>
</evidence>
<dbReference type="Pfam" id="PF14872">
    <property type="entry name" value="GHL5"/>
    <property type="match status" value="1"/>
</dbReference>
<dbReference type="AlphaFoldDB" id="I3R5J5"/>
<dbReference type="InterPro" id="IPR029457">
    <property type="entry name" value="GHL5"/>
</dbReference>
<dbReference type="CDD" id="cd00551">
    <property type="entry name" value="AmyAc_family"/>
    <property type="match status" value="1"/>
</dbReference>
<feature type="region of interest" description="Disordered" evidence="1">
    <location>
        <begin position="830"/>
        <end position="871"/>
    </location>
</feature>
<feature type="compositionally biased region" description="Low complexity" evidence="1">
    <location>
        <begin position="55"/>
        <end position="76"/>
    </location>
</feature>
<feature type="region of interest" description="Disordered" evidence="1">
    <location>
        <begin position="40"/>
        <end position="76"/>
    </location>
</feature>